<organism evidence="2 3">
    <name type="scientific">Araneus ventricosus</name>
    <name type="common">Orbweaver spider</name>
    <name type="synonym">Epeira ventricosa</name>
    <dbReference type="NCBI Taxonomy" id="182803"/>
    <lineage>
        <taxon>Eukaryota</taxon>
        <taxon>Metazoa</taxon>
        <taxon>Ecdysozoa</taxon>
        <taxon>Arthropoda</taxon>
        <taxon>Chelicerata</taxon>
        <taxon>Arachnida</taxon>
        <taxon>Araneae</taxon>
        <taxon>Araneomorphae</taxon>
        <taxon>Entelegynae</taxon>
        <taxon>Araneoidea</taxon>
        <taxon>Araneidae</taxon>
        <taxon>Araneus</taxon>
    </lineage>
</organism>
<name>A0A4Y2UCW1_ARAVE</name>
<proteinExistence type="predicted"/>
<evidence type="ECO:0000256" key="1">
    <source>
        <dbReference type="SAM" id="MobiDB-lite"/>
    </source>
</evidence>
<evidence type="ECO:0000313" key="3">
    <source>
        <dbReference type="Proteomes" id="UP000499080"/>
    </source>
</evidence>
<dbReference type="EMBL" id="BGPR01035705">
    <property type="protein sequence ID" value="GBO10648.1"/>
    <property type="molecule type" value="Genomic_DNA"/>
</dbReference>
<dbReference type="AlphaFoldDB" id="A0A4Y2UCW1"/>
<protein>
    <submittedName>
        <fullName evidence="2">Uncharacterized protein</fullName>
    </submittedName>
</protein>
<dbReference type="Proteomes" id="UP000499080">
    <property type="component" value="Unassembled WGS sequence"/>
</dbReference>
<evidence type="ECO:0000313" key="2">
    <source>
        <dbReference type="EMBL" id="GBO10648.1"/>
    </source>
</evidence>
<feature type="region of interest" description="Disordered" evidence="1">
    <location>
        <begin position="28"/>
        <end position="55"/>
    </location>
</feature>
<gene>
    <name evidence="2" type="ORF">AVEN_111422_1</name>
</gene>
<accession>A0A4Y2UCW1</accession>
<keyword evidence="3" id="KW-1185">Reference proteome</keyword>
<comment type="caution">
    <text evidence="2">The sequence shown here is derived from an EMBL/GenBank/DDBJ whole genome shotgun (WGS) entry which is preliminary data.</text>
</comment>
<sequence>MNTHNLFHFLIQSSSLIGSLPLPLHASQPHPPLLSQDHSRAPAKPLPPGSSGIFNENDLQHHWLTPTTTKTFKRRLYLSPPTHTPDINEFRSYSVPVSPCLCTERRTVV</sequence>
<reference evidence="2 3" key="1">
    <citation type="journal article" date="2019" name="Sci. Rep.">
        <title>Orb-weaving spider Araneus ventricosus genome elucidates the spidroin gene catalogue.</title>
        <authorList>
            <person name="Kono N."/>
            <person name="Nakamura H."/>
            <person name="Ohtoshi R."/>
            <person name="Moran D.A.P."/>
            <person name="Shinohara A."/>
            <person name="Yoshida Y."/>
            <person name="Fujiwara M."/>
            <person name="Mori M."/>
            <person name="Tomita M."/>
            <person name="Arakawa K."/>
        </authorList>
    </citation>
    <scope>NUCLEOTIDE SEQUENCE [LARGE SCALE GENOMIC DNA]</scope>
</reference>